<dbReference type="RefSeq" id="WP_309309696.1">
    <property type="nucleotide sequence ID" value="NZ_CP133592.1"/>
</dbReference>
<proteinExistence type="predicted"/>
<evidence type="ECO:0000313" key="3">
    <source>
        <dbReference type="Proteomes" id="UP001182908"/>
    </source>
</evidence>
<gene>
    <name evidence="2" type="ORF">RE474_07135</name>
</gene>
<keyword evidence="1" id="KW-1133">Transmembrane helix</keyword>
<name>A0AA51YKU3_9EURY</name>
<feature type="transmembrane region" description="Helical" evidence="1">
    <location>
        <begin position="20"/>
        <end position="41"/>
    </location>
</feature>
<keyword evidence="3" id="KW-1185">Reference proteome</keyword>
<dbReference type="GeneID" id="84232478"/>
<dbReference type="AlphaFoldDB" id="A0AA51YKU3"/>
<feature type="transmembrane region" description="Helical" evidence="1">
    <location>
        <begin position="142"/>
        <end position="162"/>
    </location>
</feature>
<evidence type="ECO:0000313" key="2">
    <source>
        <dbReference type="EMBL" id="WMW23878.1"/>
    </source>
</evidence>
<sequence length="200" mass="23494">MNTDTQFKQKMQLDMTFDKAMLKVLVPMIVATLIVYALCLQSPECKVLIYAIWYIGFIILFVKERTQVEINSHMIIIHRPLFSPLVINKKDIKEVHIRKNRSHTYRLMQILLLFVLPTYLIYKARNDLLYGISGVSLTEGVYILLYEFWFIFLAAAIIVNLLKKLPYSRLLRVNTDKSNIVFYSKEPEELKQIIETQETA</sequence>
<keyword evidence="1" id="KW-0472">Membrane</keyword>
<protein>
    <submittedName>
        <fullName evidence="2">Uncharacterized protein</fullName>
    </submittedName>
</protein>
<accession>A0AA51YKU3</accession>
<feature type="transmembrane region" description="Helical" evidence="1">
    <location>
        <begin position="105"/>
        <end position="122"/>
    </location>
</feature>
<dbReference type="KEGG" id="mseb:RE474_07135"/>
<reference evidence="2 3" key="1">
    <citation type="submission" date="2023-08" db="EMBL/GenBank/DDBJ databases">
        <title>Methanolobus mangrovi sp. nov. and Methanolobus sediminis sp. nov, two novel methylotrophic methanogens isolated from mangrove sediments in China.</title>
        <authorList>
            <person name="Zhou J."/>
        </authorList>
    </citation>
    <scope>NUCLEOTIDE SEQUENCE [LARGE SCALE GENOMIC DNA]</scope>
    <source>
        <strain evidence="2 3">FTZ6</strain>
    </source>
</reference>
<dbReference type="EMBL" id="CP133592">
    <property type="protein sequence ID" value="WMW23878.1"/>
    <property type="molecule type" value="Genomic_DNA"/>
</dbReference>
<organism evidence="2 3">
    <name type="scientific">Methanolobus sediminis</name>
    <dbReference type="NCBI Taxonomy" id="3072978"/>
    <lineage>
        <taxon>Archaea</taxon>
        <taxon>Methanobacteriati</taxon>
        <taxon>Methanobacteriota</taxon>
        <taxon>Stenosarchaea group</taxon>
        <taxon>Methanomicrobia</taxon>
        <taxon>Methanosarcinales</taxon>
        <taxon>Methanosarcinaceae</taxon>
        <taxon>Methanolobus</taxon>
    </lineage>
</organism>
<dbReference type="Proteomes" id="UP001182908">
    <property type="component" value="Chromosome"/>
</dbReference>
<keyword evidence="1" id="KW-0812">Transmembrane</keyword>
<evidence type="ECO:0000256" key="1">
    <source>
        <dbReference type="SAM" id="Phobius"/>
    </source>
</evidence>
<feature type="transmembrane region" description="Helical" evidence="1">
    <location>
        <begin position="47"/>
        <end position="62"/>
    </location>
</feature>